<evidence type="ECO:0000256" key="2">
    <source>
        <dbReference type="ARBA" id="ARBA00023004"/>
    </source>
</evidence>
<dbReference type="AlphaFoldDB" id="A0A6L5JY57"/>
<comment type="caution">
    <text evidence="6">The sequence shown here is derived from an EMBL/GenBank/DDBJ whole genome shotgun (WGS) entry which is preliminary data.</text>
</comment>
<accession>A0A6L5JY57</accession>
<dbReference type="SUPFAM" id="SSF54862">
    <property type="entry name" value="4Fe-4S ferredoxins"/>
    <property type="match status" value="1"/>
</dbReference>
<dbReference type="Proteomes" id="UP000480275">
    <property type="component" value="Unassembled WGS sequence"/>
</dbReference>
<keyword evidence="3" id="KW-0411">Iron-sulfur</keyword>
<dbReference type="Pfam" id="PF12838">
    <property type="entry name" value="Fer4_7"/>
    <property type="match status" value="1"/>
</dbReference>
<dbReference type="Gene3D" id="3.30.70.20">
    <property type="match status" value="1"/>
</dbReference>
<gene>
    <name evidence="6" type="ORF">GHK24_10325</name>
</gene>
<feature type="domain" description="4Fe-4S ferredoxin-type" evidence="5">
    <location>
        <begin position="1"/>
        <end position="29"/>
    </location>
</feature>
<name>A0A6L5JY57_RHOTE</name>
<organism evidence="6 7">
    <name type="scientific">Rhodocyclus tenuis</name>
    <name type="common">Rhodospirillum tenue</name>
    <dbReference type="NCBI Taxonomy" id="1066"/>
    <lineage>
        <taxon>Bacteria</taxon>
        <taxon>Pseudomonadati</taxon>
        <taxon>Pseudomonadota</taxon>
        <taxon>Betaproteobacteria</taxon>
        <taxon>Rhodocyclales</taxon>
        <taxon>Rhodocyclaceae</taxon>
        <taxon>Rhodocyclus</taxon>
    </lineage>
</organism>
<reference evidence="6 7" key="1">
    <citation type="submission" date="2019-10" db="EMBL/GenBank/DDBJ databases">
        <title>Whole-genome sequence of the purple nonsulfur photosynthetic bacterium Rhodocyclus tenuis.</title>
        <authorList>
            <person name="Kyndt J.A."/>
            <person name="Meyer T.E."/>
        </authorList>
    </citation>
    <scope>NUCLEOTIDE SEQUENCE [LARGE SCALE GENOMIC DNA]</scope>
    <source>
        <strain evidence="6 7">DSM 110</strain>
    </source>
</reference>
<proteinExistence type="predicted"/>
<evidence type="ECO:0000313" key="7">
    <source>
        <dbReference type="Proteomes" id="UP000480275"/>
    </source>
</evidence>
<evidence type="ECO:0000256" key="1">
    <source>
        <dbReference type="ARBA" id="ARBA00022723"/>
    </source>
</evidence>
<feature type="region of interest" description="Disordered" evidence="4">
    <location>
        <begin position="90"/>
        <end position="117"/>
    </location>
</feature>
<evidence type="ECO:0000256" key="3">
    <source>
        <dbReference type="ARBA" id="ARBA00023014"/>
    </source>
</evidence>
<dbReference type="InterPro" id="IPR017896">
    <property type="entry name" value="4Fe4S_Fe-S-bd"/>
</dbReference>
<dbReference type="PROSITE" id="PS00198">
    <property type="entry name" value="4FE4S_FER_1"/>
    <property type="match status" value="1"/>
</dbReference>
<dbReference type="GO" id="GO:0046872">
    <property type="term" value="F:metal ion binding"/>
    <property type="evidence" value="ECO:0007669"/>
    <property type="project" value="UniProtKB-KW"/>
</dbReference>
<dbReference type="EMBL" id="WIXJ01000007">
    <property type="protein sequence ID" value="MQY52169.1"/>
    <property type="molecule type" value="Genomic_DNA"/>
</dbReference>
<dbReference type="InterPro" id="IPR017900">
    <property type="entry name" value="4Fe4S_Fe_S_CS"/>
</dbReference>
<feature type="compositionally biased region" description="Polar residues" evidence="4">
    <location>
        <begin position="97"/>
        <end position="111"/>
    </location>
</feature>
<keyword evidence="2" id="KW-0408">Iron</keyword>
<keyword evidence="1" id="KW-0479">Metal-binding</keyword>
<sequence>MALAIVDSCVNCWACLPVCPNQAIQAAAPPDLPHFSIDAMACSECLGDYARPQCAEICPVEGAIVDELGDALNPPGSLLGLSPAQWQDVQQRCVQQGNPQQDTTQRANTSAARGETP</sequence>
<evidence type="ECO:0000259" key="5">
    <source>
        <dbReference type="PROSITE" id="PS51379"/>
    </source>
</evidence>
<evidence type="ECO:0000313" key="6">
    <source>
        <dbReference type="EMBL" id="MQY52169.1"/>
    </source>
</evidence>
<evidence type="ECO:0000256" key="4">
    <source>
        <dbReference type="SAM" id="MobiDB-lite"/>
    </source>
</evidence>
<dbReference type="OrthoDB" id="9803397at2"/>
<dbReference type="GO" id="GO:0051536">
    <property type="term" value="F:iron-sulfur cluster binding"/>
    <property type="evidence" value="ECO:0007669"/>
    <property type="project" value="UniProtKB-KW"/>
</dbReference>
<dbReference type="PROSITE" id="PS51379">
    <property type="entry name" value="4FE4S_FER_2"/>
    <property type="match status" value="1"/>
</dbReference>
<protein>
    <submittedName>
        <fullName evidence="6">4Fe-4S dicluster domain-containing protein</fullName>
    </submittedName>
</protein>